<evidence type="ECO:0000313" key="2">
    <source>
        <dbReference type="Proteomes" id="UP001367676"/>
    </source>
</evidence>
<accession>A0AAN9XZL3</accession>
<evidence type="ECO:0000313" key="1">
    <source>
        <dbReference type="EMBL" id="KAK7574348.1"/>
    </source>
</evidence>
<protein>
    <submittedName>
        <fullName evidence="1">Uncharacterized protein</fullName>
    </submittedName>
</protein>
<gene>
    <name evidence="1" type="ORF">V9T40_011539</name>
</gene>
<dbReference type="EMBL" id="JBBCAQ010000037">
    <property type="protein sequence ID" value="KAK7574348.1"/>
    <property type="molecule type" value="Genomic_DNA"/>
</dbReference>
<organism evidence="1 2">
    <name type="scientific">Parthenolecanium corni</name>
    <dbReference type="NCBI Taxonomy" id="536013"/>
    <lineage>
        <taxon>Eukaryota</taxon>
        <taxon>Metazoa</taxon>
        <taxon>Ecdysozoa</taxon>
        <taxon>Arthropoda</taxon>
        <taxon>Hexapoda</taxon>
        <taxon>Insecta</taxon>
        <taxon>Pterygota</taxon>
        <taxon>Neoptera</taxon>
        <taxon>Paraneoptera</taxon>
        <taxon>Hemiptera</taxon>
        <taxon>Sternorrhyncha</taxon>
        <taxon>Coccoidea</taxon>
        <taxon>Coccidae</taxon>
        <taxon>Parthenolecanium</taxon>
    </lineage>
</organism>
<name>A0AAN9XZL3_9HEMI</name>
<comment type="caution">
    <text evidence="1">The sequence shown here is derived from an EMBL/GenBank/DDBJ whole genome shotgun (WGS) entry which is preliminary data.</text>
</comment>
<dbReference type="Proteomes" id="UP001367676">
    <property type="component" value="Unassembled WGS sequence"/>
</dbReference>
<proteinExistence type="predicted"/>
<sequence length="114" mass="12471">MVNSFAPQRPIVAPTPAEIPTCTRQRFSEPPAEVDELQDVAIKSSETNLLSKAKVFVCWVQVKARSATSPLGRTSKGTSLRFLAAYRGTDRLGSAYRQTPLCPTDSRMIKTGSQ</sequence>
<reference evidence="1 2" key="1">
    <citation type="submission" date="2024-03" db="EMBL/GenBank/DDBJ databases">
        <title>Adaptation during the transition from Ophiocordyceps entomopathogen to insect associate is accompanied by gene loss and intensified selection.</title>
        <authorList>
            <person name="Ward C.M."/>
            <person name="Onetto C.A."/>
            <person name="Borneman A.R."/>
        </authorList>
    </citation>
    <scope>NUCLEOTIDE SEQUENCE [LARGE SCALE GENOMIC DNA]</scope>
    <source>
        <strain evidence="1">AWRI1</strain>
        <tissue evidence="1">Single Adult Female</tissue>
    </source>
</reference>
<dbReference type="AlphaFoldDB" id="A0AAN9XZL3"/>
<keyword evidence="2" id="KW-1185">Reference proteome</keyword>